<dbReference type="InterPro" id="IPR032875">
    <property type="entry name" value="Succ_CoA_lig_flav_dom"/>
</dbReference>
<dbReference type="Proteomes" id="UP000198635">
    <property type="component" value="Unassembled WGS sequence"/>
</dbReference>
<dbReference type="Gene3D" id="3.40.50.720">
    <property type="entry name" value="NAD(P)-binding Rossmann-like Domain"/>
    <property type="match status" value="1"/>
</dbReference>
<proteinExistence type="predicted"/>
<evidence type="ECO:0000313" key="3">
    <source>
        <dbReference type="Proteomes" id="UP000198635"/>
    </source>
</evidence>
<dbReference type="Gene3D" id="3.30.1490.20">
    <property type="entry name" value="ATP-grasp fold, A domain"/>
    <property type="match status" value="1"/>
</dbReference>
<dbReference type="SUPFAM" id="SSF56059">
    <property type="entry name" value="Glutathione synthetase ATP-binding domain-like"/>
    <property type="match status" value="1"/>
</dbReference>
<accession>A0A1I3RCL3</accession>
<dbReference type="InterPro" id="IPR016102">
    <property type="entry name" value="Succinyl-CoA_synth-like"/>
</dbReference>
<reference evidence="3" key="1">
    <citation type="submission" date="2016-10" db="EMBL/GenBank/DDBJ databases">
        <authorList>
            <person name="Varghese N."/>
            <person name="Submissions S."/>
        </authorList>
    </citation>
    <scope>NUCLEOTIDE SEQUENCE [LARGE SCALE GENOMIC DNA]</scope>
    <source>
        <strain evidence="3">DSM 5918</strain>
    </source>
</reference>
<dbReference type="Pfam" id="PF13380">
    <property type="entry name" value="CoA_binding_2"/>
    <property type="match status" value="1"/>
</dbReference>
<dbReference type="PANTHER" id="PTHR42793">
    <property type="entry name" value="COA BINDING DOMAIN CONTAINING PROTEIN"/>
    <property type="match status" value="1"/>
</dbReference>
<dbReference type="AlphaFoldDB" id="A0A1I3RCL3"/>
<dbReference type="SMART" id="SM00881">
    <property type="entry name" value="CoA_binding"/>
    <property type="match status" value="1"/>
</dbReference>
<gene>
    <name evidence="2" type="ORF">SAMN04488082_10385</name>
</gene>
<dbReference type="InterPro" id="IPR013815">
    <property type="entry name" value="ATP_grasp_subdomain_1"/>
</dbReference>
<organism evidence="2 3">
    <name type="scientific">Desulfomicrobium apsheronum</name>
    <dbReference type="NCBI Taxonomy" id="52560"/>
    <lineage>
        <taxon>Bacteria</taxon>
        <taxon>Pseudomonadati</taxon>
        <taxon>Thermodesulfobacteriota</taxon>
        <taxon>Desulfovibrionia</taxon>
        <taxon>Desulfovibrionales</taxon>
        <taxon>Desulfomicrobiaceae</taxon>
        <taxon>Desulfomicrobium</taxon>
    </lineage>
</organism>
<dbReference type="RefSeq" id="WP_092372945.1">
    <property type="nucleotide sequence ID" value="NZ_FORX01000003.1"/>
</dbReference>
<dbReference type="Gene3D" id="3.30.470.20">
    <property type="entry name" value="ATP-grasp fold, B domain"/>
    <property type="match status" value="1"/>
</dbReference>
<evidence type="ECO:0000313" key="2">
    <source>
        <dbReference type="EMBL" id="SFJ43057.1"/>
    </source>
</evidence>
<keyword evidence="3" id="KW-1185">Reference proteome</keyword>
<dbReference type="Gene3D" id="3.40.50.261">
    <property type="entry name" value="Succinyl-CoA synthetase domains"/>
    <property type="match status" value="2"/>
</dbReference>
<protein>
    <submittedName>
        <fullName evidence="2">Acyl-CoA synthetase (NDP forming)</fullName>
    </submittedName>
</protein>
<dbReference type="SUPFAM" id="SSF52210">
    <property type="entry name" value="Succinyl-CoA synthetase domains"/>
    <property type="match status" value="2"/>
</dbReference>
<dbReference type="Pfam" id="PF13607">
    <property type="entry name" value="Succ_CoA_lig"/>
    <property type="match status" value="1"/>
</dbReference>
<dbReference type="InterPro" id="IPR003781">
    <property type="entry name" value="CoA-bd"/>
</dbReference>
<name>A0A1I3RCL3_9BACT</name>
<evidence type="ECO:0000259" key="1">
    <source>
        <dbReference type="SMART" id="SM00881"/>
    </source>
</evidence>
<dbReference type="PANTHER" id="PTHR42793:SF1">
    <property type="entry name" value="PEPTIDYL-LYSINE N-ACETYLTRANSFERASE PATZ"/>
    <property type="match status" value="1"/>
</dbReference>
<dbReference type="EMBL" id="FORX01000003">
    <property type="protein sequence ID" value="SFJ43057.1"/>
    <property type="molecule type" value="Genomic_DNA"/>
</dbReference>
<feature type="domain" description="CoA-binding" evidence="1">
    <location>
        <begin position="311"/>
        <end position="408"/>
    </location>
</feature>
<dbReference type="OrthoDB" id="9807426at2"/>
<dbReference type="SUPFAM" id="SSF51735">
    <property type="entry name" value="NAD(P)-binding Rossmann-fold domains"/>
    <property type="match status" value="1"/>
</dbReference>
<sequence length="811" mass="88221">MSIKVATHIDFTAMTQIFAQAERKGRDLLYEHEVYSLLRNLGSETPPRSLLLLAGTRPSDEELLALPGDRVVLKIVSPYIVHKSDVGGVRIVPKHPDKIRSTWRRMMYEVAENYADRIERRPTHAPAHYQGLTGDALVSAISQDIQGVLLVQFIPPDATSFGNELIVGLRATREFGMVLTAGVGGTDTELLADNFRKNRSIVSASTELNDGESFFELFRRTVAYKVLAGKTRGQKRAVADEQLIECFSAFIQVGNFFSPTAGDAPFVIEELEINPFAFSDFMMVPLDGMCRFSLPQKTLAAPRPVEKIHTLLHPVRIALIGVSTSRQNFGRVILQNVLAHGFPADRITVIHPSATEIDGVACARELSALSEPVDLFVVAVAAENLPELIEEIMNCKKAASVLLIPGGLGETQDSRAMAEKIMSRIDDGHRQGDGPVFLGGNSMGVISHPGNYDTWFIPENKLPKGRGQHHRNSAFISQSGAFMATRMSRAPELDPAYLISIGNQNDLTLGDFMAYFKSHPDTDVIGVYCEGFNDLDGVHFTRAVREAVLAGKEIIFYKAGRTPEGKTATSSHTASLAGDYTVCESCLTQAGAMVARSFNQFTELYMLAKGLHGKAIAGNRMAAVSTAGYEAVGMADNITADDFELRMAAFRPATRQRISRALADCGLDRLVEVKNPLDMNPAATDELFTEVVEALAADPGVDLAVVGMIPLTPSLSSLDMDASQNIAERIGAIARHSPKPIVAVVDGGEMYNPFAAMLRERGMPVFRDADRAVRALGLYVQARLGAENLRCRRGGNVEEKKASPLRSGADS</sequence>
<dbReference type="InterPro" id="IPR036291">
    <property type="entry name" value="NAD(P)-bd_dom_sf"/>
</dbReference>
<dbReference type="GO" id="GO:0005524">
    <property type="term" value="F:ATP binding"/>
    <property type="evidence" value="ECO:0007669"/>
    <property type="project" value="InterPro"/>
</dbReference>
<dbReference type="Pfam" id="PF13549">
    <property type="entry name" value="ATP-grasp_5"/>
    <property type="match status" value="2"/>
</dbReference>
<dbReference type="STRING" id="52560.SAMN04488082_10385"/>